<reference evidence="3" key="1">
    <citation type="submission" date="2013-09" db="EMBL/GenBank/DDBJ databases">
        <title>Corchorus olitorius genome sequencing.</title>
        <authorList>
            <person name="Alam M."/>
            <person name="Haque M.S."/>
            <person name="Islam M.S."/>
            <person name="Emdad E.M."/>
            <person name="Islam M.M."/>
            <person name="Ahmed B."/>
            <person name="Halim A."/>
            <person name="Hossen Q.M.M."/>
            <person name="Hossain M.Z."/>
            <person name="Ahmed R."/>
            <person name="Khan M.M."/>
            <person name="Islam R."/>
            <person name="Rashid M.M."/>
            <person name="Khan S.A."/>
            <person name="Rahman M.S."/>
            <person name="Alam M."/>
            <person name="Yahiya A.S."/>
            <person name="Khan M.S."/>
            <person name="Azam M.S."/>
            <person name="Haque T."/>
            <person name="Lashkar M.Z.H."/>
            <person name="Akhand A.I."/>
            <person name="Morshed G."/>
            <person name="Roy S."/>
            <person name="Uddin K.S."/>
            <person name="Rabeya T."/>
            <person name="Hossain A.S."/>
            <person name="Chowdhury A."/>
            <person name="Snigdha A.R."/>
            <person name="Mortoza M.S."/>
            <person name="Matin S.A."/>
            <person name="Hoque S.M.E."/>
            <person name="Islam M.K."/>
            <person name="Roy D.K."/>
            <person name="Haider R."/>
            <person name="Moosa M.M."/>
            <person name="Elias S.M."/>
            <person name="Hasan A.M."/>
            <person name="Jahan S."/>
            <person name="Shafiuddin M."/>
            <person name="Mahmood N."/>
            <person name="Shommy N.S."/>
        </authorList>
    </citation>
    <scope>NUCLEOTIDE SEQUENCE [LARGE SCALE GENOMIC DNA]</scope>
    <source>
        <strain evidence="3">cv. O-4</strain>
    </source>
</reference>
<dbReference type="OrthoDB" id="1749484at2759"/>
<proteinExistence type="predicted"/>
<dbReference type="Proteomes" id="UP000187203">
    <property type="component" value="Unassembled WGS sequence"/>
</dbReference>
<keyword evidence="3" id="KW-1185">Reference proteome</keyword>
<comment type="caution">
    <text evidence="2">The sequence shown here is derived from an EMBL/GenBank/DDBJ whole genome shotgun (WGS) entry which is preliminary data.</text>
</comment>
<organism evidence="2 3">
    <name type="scientific">Corchorus olitorius</name>
    <dbReference type="NCBI Taxonomy" id="93759"/>
    <lineage>
        <taxon>Eukaryota</taxon>
        <taxon>Viridiplantae</taxon>
        <taxon>Streptophyta</taxon>
        <taxon>Embryophyta</taxon>
        <taxon>Tracheophyta</taxon>
        <taxon>Spermatophyta</taxon>
        <taxon>Magnoliopsida</taxon>
        <taxon>eudicotyledons</taxon>
        <taxon>Gunneridae</taxon>
        <taxon>Pentapetalae</taxon>
        <taxon>rosids</taxon>
        <taxon>malvids</taxon>
        <taxon>Malvales</taxon>
        <taxon>Malvaceae</taxon>
        <taxon>Grewioideae</taxon>
        <taxon>Apeibeae</taxon>
        <taxon>Corchorus</taxon>
    </lineage>
</organism>
<sequence length="116" mass="12671">MARGIPSNEGDGSSCDGGGGGSGRHQFTTLSSSSATSSYFHVDSFHYSSLDRGSIGDVFFGSDDISDTKDLDYKEDVLESYRKETAMKSLRRRAKKGSFGCIEFLKFLCSCCRCIF</sequence>
<gene>
    <name evidence="2" type="ORF">COLO4_14118</name>
</gene>
<name>A0A1R3JTF9_9ROSI</name>
<protein>
    <submittedName>
        <fullName evidence="2">Uncharacterized protein</fullName>
    </submittedName>
</protein>
<accession>A0A1R3JTF9</accession>
<dbReference type="EMBL" id="AWUE01015379">
    <property type="protein sequence ID" value="OMO98118.1"/>
    <property type="molecule type" value="Genomic_DNA"/>
</dbReference>
<evidence type="ECO:0000256" key="1">
    <source>
        <dbReference type="SAM" id="MobiDB-lite"/>
    </source>
</evidence>
<dbReference type="AlphaFoldDB" id="A0A1R3JTF9"/>
<evidence type="ECO:0000313" key="2">
    <source>
        <dbReference type="EMBL" id="OMO98118.1"/>
    </source>
</evidence>
<evidence type="ECO:0000313" key="3">
    <source>
        <dbReference type="Proteomes" id="UP000187203"/>
    </source>
</evidence>
<feature type="region of interest" description="Disordered" evidence="1">
    <location>
        <begin position="1"/>
        <end position="29"/>
    </location>
</feature>